<proteinExistence type="predicted"/>
<accession>A0A8J3CHJ4</accession>
<evidence type="ECO:0000256" key="1">
    <source>
        <dbReference type="SAM" id="SignalP"/>
    </source>
</evidence>
<keyword evidence="4" id="KW-1185">Reference proteome</keyword>
<feature type="chain" id="PRO_5035320492" description="DUF4424 domain-containing protein" evidence="1">
    <location>
        <begin position="25"/>
        <end position="325"/>
    </location>
</feature>
<gene>
    <name evidence="3" type="ORF">GCM10009007_12700</name>
</gene>
<feature type="signal peptide" evidence="1">
    <location>
        <begin position="1"/>
        <end position="24"/>
    </location>
</feature>
<keyword evidence="1" id="KW-0732">Signal</keyword>
<dbReference type="AlphaFoldDB" id="A0A8J3CHJ4"/>
<evidence type="ECO:0000259" key="2">
    <source>
        <dbReference type="Pfam" id="PF14415"/>
    </source>
</evidence>
<dbReference type="EMBL" id="BMZG01000006">
    <property type="protein sequence ID" value="GHA73258.1"/>
    <property type="molecule type" value="Genomic_DNA"/>
</dbReference>
<organism evidence="3 4">
    <name type="scientific">Formosimonas limnophila</name>
    <dbReference type="NCBI Taxonomy" id="1384487"/>
    <lineage>
        <taxon>Bacteria</taxon>
        <taxon>Pseudomonadati</taxon>
        <taxon>Pseudomonadota</taxon>
        <taxon>Betaproteobacteria</taxon>
        <taxon>Burkholderiales</taxon>
        <taxon>Burkholderiaceae</taxon>
        <taxon>Formosimonas</taxon>
    </lineage>
</organism>
<protein>
    <recommendedName>
        <fullName evidence="2">DUF4424 domain-containing protein</fullName>
    </recommendedName>
</protein>
<dbReference type="Proteomes" id="UP000614287">
    <property type="component" value="Unassembled WGS sequence"/>
</dbReference>
<dbReference type="Gene3D" id="2.60.40.3680">
    <property type="match status" value="1"/>
</dbReference>
<name>A0A8J3CHJ4_9BURK</name>
<sequence>MSRIYCRLALLAGCLISLTNAASANDSTGYVATGGVTYLKNPNVRMASEDLYISQERIHVRYEFVNDAPQSVSETVLFPMPVIDYAETRDGDFADTAGLVESFKVMVNGQSIKPTLHARGFWKEKDITTALTQCGFSDREIVFPYFNDEPDNQWRHRVDTCFEKMLQQGIISETEESDERHVWASQIIYSWPQTFPSKKTLIVEHQYQPLVGGSVAGIARGNSEYARDLQRAYCFNKTFWQKMVQGSKTYPAYTTLGYVLTTGANWAKPIGRFKLTIDKPKNSLMSLCWDASLKKVSETRFEAIKTNFKPTRDIDIIFAVAADPL</sequence>
<reference evidence="3" key="2">
    <citation type="submission" date="2020-09" db="EMBL/GenBank/DDBJ databases">
        <authorList>
            <person name="Sun Q."/>
            <person name="Kim S."/>
        </authorList>
    </citation>
    <scope>NUCLEOTIDE SEQUENCE</scope>
    <source>
        <strain evidence="3">KCTC 32501</strain>
    </source>
</reference>
<evidence type="ECO:0000313" key="4">
    <source>
        <dbReference type="Proteomes" id="UP000614287"/>
    </source>
</evidence>
<comment type="caution">
    <text evidence="3">The sequence shown here is derived from an EMBL/GenBank/DDBJ whole genome shotgun (WGS) entry which is preliminary data.</text>
</comment>
<reference evidence="3" key="1">
    <citation type="journal article" date="2014" name="Int. J. Syst. Evol. Microbiol.">
        <title>Complete genome sequence of Corynebacterium casei LMG S-19264T (=DSM 44701T), isolated from a smear-ripened cheese.</title>
        <authorList>
            <consortium name="US DOE Joint Genome Institute (JGI-PGF)"/>
            <person name="Walter F."/>
            <person name="Albersmeier A."/>
            <person name="Kalinowski J."/>
            <person name="Ruckert C."/>
        </authorList>
    </citation>
    <scope>NUCLEOTIDE SEQUENCE</scope>
    <source>
        <strain evidence="3">KCTC 32501</strain>
    </source>
</reference>
<dbReference type="RefSeq" id="WP_189493114.1">
    <property type="nucleotide sequence ID" value="NZ_BMZG01000006.1"/>
</dbReference>
<dbReference type="InterPro" id="IPR025538">
    <property type="entry name" value="DUF4424"/>
</dbReference>
<feature type="domain" description="DUF4424" evidence="2">
    <location>
        <begin position="24"/>
        <end position="316"/>
    </location>
</feature>
<evidence type="ECO:0000313" key="3">
    <source>
        <dbReference type="EMBL" id="GHA73258.1"/>
    </source>
</evidence>
<dbReference type="Pfam" id="PF14415">
    <property type="entry name" value="DUF4424"/>
    <property type="match status" value="1"/>
</dbReference>